<proteinExistence type="inferred from homology"/>
<keyword evidence="5" id="KW-0472">Membrane</keyword>
<reference evidence="6 7" key="1">
    <citation type="submission" date="2023-01" db="EMBL/GenBank/DDBJ databases">
        <authorList>
            <person name="Whitehead M."/>
        </authorList>
    </citation>
    <scope>NUCLEOTIDE SEQUENCE [LARGE SCALE GENOMIC DNA]</scope>
</reference>
<dbReference type="Pfam" id="PF05346">
    <property type="entry name" value="DUF747"/>
    <property type="match status" value="1"/>
</dbReference>
<sequence length="98" mass="11305">MERCLEVEQFMFYGMCQCVDSFLFVYTFLPLRALVTLKSLICSSLSKLKDNHGRKYLSAAGICDLRKIAVLMKCLMMLLPRDTSMIYHVIKSQTVIKL</sequence>
<evidence type="ECO:0000256" key="2">
    <source>
        <dbReference type="ARBA" id="ARBA00008803"/>
    </source>
</evidence>
<comment type="caution">
    <text evidence="6">The sequence shown here is derived from an EMBL/GenBank/DDBJ whole genome shotgun (WGS) entry which is preliminary data.</text>
</comment>
<name>A0AAV0WNJ3_9HEMI</name>
<evidence type="ECO:0000256" key="4">
    <source>
        <dbReference type="ARBA" id="ARBA00022989"/>
    </source>
</evidence>
<dbReference type="GO" id="GO:0005789">
    <property type="term" value="C:endoplasmic reticulum membrane"/>
    <property type="evidence" value="ECO:0007669"/>
    <property type="project" value="TreeGrafter"/>
</dbReference>
<dbReference type="PANTHER" id="PTHR13317">
    <property type="entry name" value="TRANSMEMBRANE ANTERIOR POSTERIOR TRANSFORMATION PROTEIN 1 HOMOLOG"/>
    <property type="match status" value="1"/>
</dbReference>
<comment type="similarity">
    <text evidence="2">Belongs to the TAPT1 family.</text>
</comment>
<evidence type="ECO:0000256" key="5">
    <source>
        <dbReference type="ARBA" id="ARBA00023136"/>
    </source>
</evidence>
<dbReference type="EMBL" id="CARXXK010000002">
    <property type="protein sequence ID" value="CAI6357152.1"/>
    <property type="molecule type" value="Genomic_DNA"/>
</dbReference>
<dbReference type="AlphaFoldDB" id="A0AAV0WNJ3"/>
<keyword evidence="4" id="KW-1133">Transmembrane helix</keyword>
<keyword evidence="3" id="KW-0812">Transmembrane</keyword>
<dbReference type="GO" id="GO:0045724">
    <property type="term" value="P:positive regulation of cilium assembly"/>
    <property type="evidence" value="ECO:0007669"/>
    <property type="project" value="TreeGrafter"/>
</dbReference>
<keyword evidence="7" id="KW-1185">Reference proteome</keyword>
<dbReference type="InterPro" id="IPR008010">
    <property type="entry name" value="Tatp1"/>
</dbReference>
<dbReference type="PANTHER" id="PTHR13317:SF4">
    <property type="entry name" value="TRANSMEMBRANE ANTERIOR POSTERIOR TRANSFORMATION PROTEIN 1 HOMOLOG"/>
    <property type="match status" value="1"/>
</dbReference>
<comment type="subcellular location">
    <subcellularLocation>
        <location evidence="1">Membrane</location>
        <topology evidence="1">Multi-pass membrane protein</topology>
    </subcellularLocation>
</comment>
<evidence type="ECO:0000313" key="6">
    <source>
        <dbReference type="EMBL" id="CAI6357152.1"/>
    </source>
</evidence>
<evidence type="ECO:0000256" key="1">
    <source>
        <dbReference type="ARBA" id="ARBA00004141"/>
    </source>
</evidence>
<gene>
    <name evidence="6" type="ORF">MEUPH1_LOCUS12808</name>
</gene>
<accession>A0AAV0WNJ3</accession>
<protein>
    <submittedName>
        <fullName evidence="6">Uncharacterized protein</fullName>
    </submittedName>
</protein>
<organism evidence="6 7">
    <name type="scientific">Macrosiphum euphorbiae</name>
    <name type="common">potato aphid</name>
    <dbReference type="NCBI Taxonomy" id="13131"/>
    <lineage>
        <taxon>Eukaryota</taxon>
        <taxon>Metazoa</taxon>
        <taxon>Ecdysozoa</taxon>
        <taxon>Arthropoda</taxon>
        <taxon>Hexapoda</taxon>
        <taxon>Insecta</taxon>
        <taxon>Pterygota</taxon>
        <taxon>Neoptera</taxon>
        <taxon>Paraneoptera</taxon>
        <taxon>Hemiptera</taxon>
        <taxon>Sternorrhyncha</taxon>
        <taxon>Aphidomorpha</taxon>
        <taxon>Aphidoidea</taxon>
        <taxon>Aphididae</taxon>
        <taxon>Macrosiphini</taxon>
        <taxon>Macrosiphum</taxon>
    </lineage>
</organism>
<dbReference type="GO" id="GO:0036064">
    <property type="term" value="C:ciliary basal body"/>
    <property type="evidence" value="ECO:0007669"/>
    <property type="project" value="TreeGrafter"/>
</dbReference>
<evidence type="ECO:0000256" key="3">
    <source>
        <dbReference type="ARBA" id="ARBA00022692"/>
    </source>
</evidence>
<dbReference type="Proteomes" id="UP001160148">
    <property type="component" value="Unassembled WGS sequence"/>
</dbReference>
<evidence type="ECO:0000313" key="7">
    <source>
        <dbReference type="Proteomes" id="UP001160148"/>
    </source>
</evidence>